<dbReference type="PANTHER" id="PTHR33710">
    <property type="entry name" value="BNAC02G09200D PROTEIN"/>
    <property type="match status" value="1"/>
</dbReference>
<sequence>MDEFREFIFDLDLMDLPLVGGEYTWSNGRVWSRLDRFLVSTAWEAHYPEVSQKRLARVSSDHFPIILDCGGIHRGSRYFKFENMWLTTDGFVEMVRAWWYSYQFLGTPSYILASKLKALKQDLKKWNLEVFGHTDNQKAKLLEELQELEDKELLGDNSEEMLLRKGSEVFSSSPELENHIVHYYETLLTESFPWRPKLDALNFEAIDLQSVSILERPFVEEEIYKVLSGMAKDKAPGPDGFSIVLVNGTPAGFFDSSRGLRQGDPLSPLLFVIVMEALSRMLQAVVGEGFLSGFQMIR</sequence>
<dbReference type="Proteomes" id="UP000619265">
    <property type="component" value="Unassembled WGS sequence"/>
</dbReference>
<evidence type="ECO:0008006" key="4">
    <source>
        <dbReference type="Google" id="ProtNLM"/>
    </source>
</evidence>
<evidence type="ECO:0000313" key="3">
    <source>
        <dbReference type="Proteomes" id="UP000619265"/>
    </source>
</evidence>
<protein>
    <recommendedName>
        <fullName evidence="4">Reverse transcriptase domain-containing protein</fullName>
    </recommendedName>
</protein>
<dbReference type="Gramene" id="Jr16_10840_p1">
    <property type="protein sequence ID" value="cds.Jr16_10840_p1"/>
    <property type="gene ID" value="Jr16_10840"/>
</dbReference>
<dbReference type="PANTHER" id="PTHR33710:SF64">
    <property type="entry name" value="ENDONUCLEASE_EXONUCLEASE_PHOSPHATASE DOMAIN-CONTAINING PROTEIN"/>
    <property type="match status" value="1"/>
</dbReference>
<dbReference type="SUPFAM" id="SSF56219">
    <property type="entry name" value="DNase I-like"/>
    <property type="match status" value="1"/>
</dbReference>
<dbReference type="Gene3D" id="3.60.10.10">
    <property type="entry name" value="Endonuclease/exonuclease/phosphatase"/>
    <property type="match status" value="1"/>
</dbReference>
<accession>A0A833TG05</accession>
<gene>
    <name evidence="2" type="ORF">F2P56_031890</name>
    <name evidence="1" type="ORF">F2P56_035806</name>
</gene>
<dbReference type="Gramene" id="Jr14_04370_p1">
    <property type="protein sequence ID" value="cds.Jr14_04370_p1"/>
    <property type="gene ID" value="Jr14_04370"/>
</dbReference>
<evidence type="ECO:0000313" key="1">
    <source>
        <dbReference type="EMBL" id="KAF5443231.1"/>
    </source>
</evidence>
<dbReference type="EMBL" id="LIHL02000016">
    <property type="protein sequence ID" value="KAF5443231.1"/>
    <property type="molecule type" value="Genomic_DNA"/>
</dbReference>
<dbReference type="AlphaFoldDB" id="A0A833TG05"/>
<comment type="caution">
    <text evidence="2">The sequence shown here is derived from an EMBL/GenBank/DDBJ whole genome shotgun (WGS) entry which is preliminary data.</text>
</comment>
<reference evidence="2" key="1">
    <citation type="submission" date="2015-10" db="EMBL/GenBank/DDBJ databases">
        <authorList>
            <person name="Martinez-Garcia P.J."/>
            <person name="Crepeau M.W."/>
            <person name="Puiu D."/>
            <person name="Gonzalez-Ibeas D."/>
            <person name="Whalen J."/>
            <person name="Stevens K."/>
            <person name="Paul R."/>
            <person name="Butterfield T."/>
            <person name="Britton M."/>
            <person name="Reagan R."/>
            <person name="Chakraborty S."/>
            <person name="Walawage S.L."/>
            <person name="Vasquez-Gross H.A."/>
            <person name="Cardeno C."/>
            <person name="Famula R."/>
            <person name="Pratt K."/>
            <person name="Kuruganti S."/>
            <person name="Aradhya M.K."/>
            <person name="Leslie C.A."/>
            <person name="Dandekar A.M."/>
            <person name="Salzberg S.L."/>
            <person name="Wegrzyn J.L."/>
            <person name="Langley C.H."/>
            <person name="Neale D.B."/>
        </authorList>
    </citation>
    <scope>NUCLEOTIDE SEQUENCE</scope>
    <source>
        <tissue evidence="2">Leaves</tissue>
    </source>
</reference>
<dbReference type="InterPro" id="IPR036691">
    <property type="entry name" value="Endo/exonu/phosph_ase_sf"/>
</dbReference>
<reference evidence="2" key="2">
    <citation type="submission" date="2020-03" db="EMBL/GenBank/DDBJ databases">
        <title>Walnut 2.0.</title>
        <authorList>
            <person name="Marrano A."/>
            <person name="Britton M."/>
            <person name="Zimin A.V."/>
            <person name="Zaini P.A."/>
            <person name="Workman R."/>
            <person name="Puiu D."/>
            <person name="Bianco L."/>
            <person name="Allen B.J."/>
            <person name="Troggio M."/>
            <person name="Leslie C.A."/>
            <person name="Timp W."/>
            <person name="Dendekar A."/>
            <person name="Salzberg S.L."/>
            <person name="Neale D.B."/>
        </authorList>
    </citation>
    <scope>NUCLEOTIDE SEQUENCE</scope>
    <source>
        <tissue evidence="2">Leaves</tissue>
    </source>
</reference>
<dbReference type="EMBL" id="LIHL02000014">
    <property type="protein sequence ID" value="KAF5446252.1"/>
    <property type="molecule type" value="Genomic_DNA"/>
</dbReference>
<name>A0A833TG05_JUGRE</name>
<proteinExistence type="predicted"/>
<organism evidence="2 3">
    <name type="scientific">Juglans regia</name>
    <name type="common">English walnut</name>
    <dbReference type="NCBI Taxonomy" id="51240"/>
    <lineage>
        <taxon>Eukaryota</taxon>
        <taxon>Viridiplantae</taxon>
        <taxon>Streptophyta</taxon>
        <taxon>Embryophyta</taxon>
        <taxon>Tracheophyta</taxon>
        <taxon>Spermatophyta</taxon>
        <taxon>Magnoliopsida</taxon>
        <taxon>eudicotyledons</taxon>
        <taxon>Gunneridae</taxon>
        <taxon>Pentapetalae</taxon>
        <taxon>rosids</taxon>
        <taxon>fabids</taxon>
        <taxon>Fagales</taxon>
        <taxon>Juglandaceae</taxon>
        <taxon>Juglans</taxon>
    </lineage>
</organism>
<evidence type="ECO:0000313" key="2">
    <source>
        <dbReference type="EMBL" id="KAF5446252.1"/>
    </source>
</evidence>